<dbReference type="EMBL" id="PJKA01000006">
    <property type="protein sequence ID" value="PNC18783.1"/>
    <property type="molecule type" value="Genomic_DNA"/>
</dbReference>
<dbReference type="Proteomes" id="UP000236000">
    <property type="component" value="Unassembled WGS sequence"/>
</dbReference>
<proteinExistence type="predicted"/>
<name>A0A2N8HES6_9BACT</name>
<dbReference type="AlphaFoldDB" id="A0A2N8HES6"/>
<evidence type="ECO:0000313" key="2">
    <source>
        <dbReference type="Proteomes" id="UP000236000"/>
    </source>
</evidence>
<reference evidence="1 2" key="1">
    <citation type="journal article" date="2017" name="BMC Genomics">
        <title>Genome sequencing of 39 Akkermansia muciniphila isolates reveals its population structure, genomic and functional diverisity, and global distribution in mammalian gut microbiotas.</title>
        <authorList>
            <person name="Guo X."/>
            <person name="Li S."/>
            <person name="Zhang J."/>
            <person name="Wu F."/>
            <person name="Li X."/>
            <person name="Wu D."/>
            <person name="Zhang M."/>
            <person name="Ou Z."/>
            <person name="Jie Z."/>
            <person name="Yan Q."/>
            <person name="Li P."/>
            <person name="Yi J."/>
            <person name="Peng Y."/>
        </authorList>
    </citation>
    <scope>NUCLEOTIDE SEQUENCE [LARGE SCALE GENOMIC DNA]</scope>
    <source>
        <strain evidence="1 2">GP24</strain>
    </source>
</reference>
<evidence type="ECO:0000313" key="1">
    <source>
        <dbReference type="EMBL" id="PNC18783.1"/>
    </source>
</evidence>
<sequence length="47" mass="4793">MKTKLIILSIATLLGCVSCHTIGGVGKDVEAVGSDINSAARSTSRSM</sequence>
<organism evidence="1 2">
    <name type="scientific">Akkermansia muciniphila</name>
    <dbReference type="NCBI Taxonomy" id="239935"/>
    <lineage>
        <taxon>Bacteria</taxon>
        <taxon>Pseudomonadati</taxon>
        <taxon>Verrucomicrobiota</taxon>
        <taxon>Verrucomicrobiia</taxon>
        <taxon>Verrucomicrobiales</taxon>
        <taxon>Akkermansiaceae</taxon>
        <taxon>Akkermansia</taxon>
    </lineage>
</organism>
<comment type="caution">
    <text evidence="1">The sequence shown here is derived from an EMBL/GenBank/DDBJ whole genome shotgun (WGS) entry which is preliminary data.</text>
</comment>
<accession>A0A2N8HES6</accession>
<dbReference type="PROSITE" id="PS51257">
    <property type="entry name" value="PROKAR_LIPOPROTEIN"/>
    <property type="match status" value="1"/>
</dbReference>
<gene>
    <name evidence="1" type="ORF">CXU22_03015</name>
</gene>
<protein>
    <submittedName>
        <fullName evidence="1">Entericidin</fullName>
    </submittedName>
</protein>
<dbReference type="OrthoDB" id="7363288at2"/>
<dbReference type="RefSeq" id="WP_102712425.1">
    <property type="nucleotide sequence ID" value="NZ_CABMLK010000003.1"/>
</dbReference>